<dbReference type="RefSeq" id="WP_209210028.1">
    <property type="nucleotide sequence ID" value="NZ_JAFFZM010000004.1"/>
</dbReference>
<gene>
    <name evidence="2" type="ORF">JW613_08120</name>
</gene>
<dbReference type="PANTHER" id="PTHR47197">
    <property type="entry name" value="PROTEIN NIRF"/>
    <property type="match status" value="1"/>
</dbReference>
<name>A0ABS3XS92_9ACTN</name>
<feature type="chain" id="PRO_5046543566" description="Secreted protein" evidence="1">
    <location>
        <begin position="25"/>
        <end position="396"/>
    </location>
</feature>
<feature type="signal peptide" evidence="1">
    <location>
        <begin position="1"/>
        <end position="24"/>
    </location>
</feature>
<evidence type="ECO:0000313" key="2">
    <source>
        <dbReference type="EMBL" id="MBO8198270.1"/>
    </source>
</evidence>
<dbReference type="SUPFAM" id="SSF50969">
    <property type="entry name" value="YVTN repeat-like/Quinoprotein amine dehydrogenase"/>
    <property type="match status" value="1"/>
</dbReference>
<dbReference type="Proteomes" id="UP000721954">
    <property type="component" value="Unassembled WGS sequence"/>
</dbReference>
<sequence>MSSSARVRRAATFSALLFTSVVMTACGAEDTDTKSSAKSGDKQSAAAVEDPLVVTHDGGLYVLDGKSLKVVKDVPLKGYNRVNPAGDDKHVMVSTSEGFRVLDATRQQLTETEFKGAEPGHVVQHAGKTVLFTDGTGEVRIFDPAELGKKKPKVDTYTSPSPHHGVAVELENGELVTTLGTAKKRKGIVVLDEKRKEITRNEKCPEVHGEATAKDEAVVIGCEDGVLLYKDGKITKIDSPTEYGRIGNQKGSEKSPVVLGDYKQDREAELERPEKVSLINTETGKLKLVDLGTSYSFRSLARGPEGEALVLGTDGKIHVIDPEKGKVSRTIPVVEEWREPLDWQQARPEIFVRDKTAFVTDPEHKKLYAVDLDSGKKKATGTFEEKPNEITGVVAE</sequence>
<proteinExistence type="predicted"/>
<evidence type="ECO:0000313" key="3">
    <source>
        <dbReference type="Proteomes" id="UP000721954"/>
    </source>
</evidence>
<dbReference type="InterPro" id="IPR015943">
    <property type="entry name" value="WD40/YVTN_repeat-like_dom_sf"/>
</dbReference>
<evidence type="ECO:0008006" key="4">
    <source>
        <dbReference type="Google" id="ProtNLM"/>
    </source>
</evidence>
<dbReference type="Gene3D" id="2.130.10.10">
    <property type="entry name" value="YVTN repeat-like/Quinoprotein amine dehydrogenase"/>
    <property type="match status" value="2"/>
</dbReference>
<dbReference type="InterPro" id="IPR047697">
    <property type="entry name" value="AztD-like"/>
</dbReference>
<reference evidence="2 3" key="1">
    <citation type="submission" date="2021-02" db="EMBL/GenBank/DDBJ databases">
        <title>Streptomyces spirodelae sp. nov., isolated from duckweed.</title>
        <authorList>
            <person name="Saimee Y."/>
            <person name="Duangmal K."/>
        </authorList>
    </citation>
    <scope>NUCLEOTIDE SEQUENCE [LARGE SCALE GENOMIC DNA]</scope>
    <source>
        <strain evidence="2 3">DSM 42105</strain>
    </source>
</reference>
<dbReference type="EMBL" id="JAFFZM010000004">
    <property type="protein sequence ID" value="MBO8198270.1"/>
    <property type="molecule type" value="Genomic_DNA"/>
</dbReference>
<dbReference type="NCBIfam" id="NF038015">
    <property type="entry name" value="AztD"/>
    <property type="match status" value="1"/>
</dbReference>
<dbReference type="PROSITE" id="PS51257">
    <property type="entry name" value="PROKAR_LIPOPROTEIN"/>
    <property type="match status" value="1"/>
</dbReference>
<keyword evidence="3" id="KW-1185">Reference proteome</keyword>
<dbReference type="InterPro" id="IPR051200">
    <property type="entry name" value="Host-pathogen_enzymatic-act"/>
</dbReference>
<keyword evidence="1" id="KW-0732">Signal</keyword>
<dbReference type="PANTHER" id="PTHR47197:SF3">
    <property type="entry name" value="DIHYDRO-HEME D1 DEHYDROGENASE"/>
    <property type="match status" value="1"/>
</dbReference>
<dbReference type="GeneID" id="96258569"/>
<dbReference type="InterPro" id="IPR011044">
    <property type="entry name" value="Quino_amine_DH_bsu"/>
</dbReference>
<comment type="caution">
    <text evidence="2">The sequence shown here is derived from an EMBL/GenBank/DDBJ whole genome shotgun (WGS) entry which is preliminary data.</text>
</comment>
<accession>A0ABS3XS92</accession>
<protein>
    <recommendedName>
        <fullName evidence="4">Secreted protein</fullName>
    </recommendedName>
</protein>
<organism evidence="2 3">
    <name type="scientific">Streptomyces smyrnaeus</name>
    <dbReference type="NCBI Taxonomy" id="1387713"/>
    <lineage>
        <taxon>Bacteria</taxon>
        <taxon>Bacillati</taxon>
        <taxon>Actinomycetota</taxon>
        <taxon>Actinomycetes</taxon>
        <taxon>Kitasatosporales</taxon>
        <taxon>Streptomycetaceae</taxon>
        <taxon>Streptomyces</taxon>
    </lineage>
</organism>
<evidence type="ECO:0000256" key="1">
    <source>
        <dbReference type="SAM" id="SignalP"/>
    </source>
</evidence>